<feature type="transmembrane region" description="Helical" evidence="1">
    <location>
        <begin position="6"/>
        <end position="21"/>
    </location>
</feature>
<dbReference type="Gene3D" id="3.40.50.620">
    <property type="entry name" value="HUPs"/>
    <property type="match status" value="1"/>
</dbReference>
<dbReference type="PANTHER" id="PTHR30336">
    <property type="entry name" value="INNER MEMBRANE PROTEIN, PROBABLE PERMEASE"/>
    <property type="match status" value="1"/>
</dbReference>
<dbReference type="RefSeq" id="WP_369941409.1">
    <property type="nucleotide sequence ID" value="NZ_JBCLUF010000011.1"/>
</dbReference>
<dbReference type="InterPro" id="IPR051599">
    <property type="entry name" value="Cell_Envelope_Assoc"/>
</dbReference>
<dbReference type="Pfam" id="PF02698">
    <property type="entry name" value="DUF218"/>
    <property type="match status" value="1"/>
</dbReference>
<dbReference type="InterPro" id="IPR014729">
    <property type="entry name" value="Rossmann-like_a/b/a_fold"/>
</dbReference>
<organism evidence="3 4">
    <name type="scientific">Ligilactobacillus faecis</name>
    <dbReference type="NCBI Taxonomy" id="762833"/>
    <lineage>
        <taxon>Bacteria</taxon>
        <taxon>Bacillati</taxon>
        <taxon>Bacillota</taxon>
        <taxon>Bacilli</taxon>
        <taxon>Lactobacillales</taxon>
        <taxon>Lactobacillaceae</taxon>
        <taxon>Ligilactobacillus</taxon>
    </lineage>
</organism>
<dbReference type="CDD" id="cd06259">
    <property type="entry name" value="YdcF-like"/>
    <property type="match status" value="1"/>
</dbReference>
<feature type="transmembrane region" description="Helical" evidence="1">
    <location>
        <begin position="26"/>
        <end position="48"/>
    </location>
</feature>
<comment type="caution">
    <text evidence="3">The sequence shown here is derived from an EMBL/GenBank/DDBJ whole genome shotgun (WGS) entry which is preliminary data.</text>
</comment>
<feature type="transmembrane region" description="Helical" evidence="1">
    <location>
        <begin position="60"/>
        <end position="91"/>
    </location>
</feature>
<reference evidence="3 4" key="1">
    <citation type="submission" date="2024-03" db="EMBL/GenBank/DDBJ databases">
        <title>Mouse gut bacterial collection (mGBC) of GemPharmatech.</title>
        <authorList>
            <person name="He Y."/>
            <person name="Dong L."/>
            <person name="Wu D."/>
            <person name="Gao X."/>
            <person name="Lin Z."/>
        </authorList>
    </citation>
    <scope>NUCLEOTIDE SEQUENCE [LARGE SCALE GENOMIC DNA]</scope>
    <source>
        <strain evidence="3 4">15-30</strain>
    </source>
</reference>
<evidence type="ECO:0000259" key="2">
    <source>
        <dbReference type="Pfam" id="PF02698"/>
    </source>
</evidence>
<sequence>MLFFILFFLMATGWFIFTLVHERRSLLAGASFTACLFSSVLLAVALAFHYSQFISEQRWLVFLLAVLIVIVVFCGMIWPFALIVVFFYNGIKMVLKEGTNLRNLLSLGFGVLLIAYLFIWPFFGHLSDKTIWRYTYAYLGTLALYLIAIMLMYTVTLVLNLINLRPKKLDYIVVLGAGLNGKKVSPLLGARIDRALEIYHRYPGIKLIMSGGQGADEIISEAEAMANYAYEKGVKKEDVILEDRSTTTYENIAFSRRLMKPNSRFAIATNSFHVYRALVIAKRQGLKCIGFGAKTKWYFTLNAFIREFIAYLKITYKLQLAVVVSLGVVYMLLAALKL</sequence>
<feature type="transmembrane region" description="Helical" evidence="1">
    <location>
        <begin position="318"/>
        <end position="336"/>
    </location>
</feature>
<dbReference type="Proteomes" id="UP001565236">
    <property type="component" value="Unassembled WGS sequence"/>
</dbReference>
<keyword evidence="1" id="KW-0472">Membrane</keyword>
<keyword evidence="1" id="KW-1133">Transmembrane helix</keyword>
<evidence type="ECO:0000313" key="4">
    <source>
        <dbReference type="Proteomes" id="UP001565236"/>
    </source>
</evidence>
<feature type="transmembrane region" description="Helical" evidence="1">
    <location>
        <begin position="135"/>
        <end position="162"/>
    </location>
</feature>
<dbReference type="InterPro" id="IPR003848">
    <property type="entry name" value="DUF218"/>
</dbReference>
<keyword evidence="4" id="KW-1185">Reference proteome</keyword>
<keyword evidence="1" id="KW-0812">Transmembrane</keyword>
<feature type="domain" description="DUF218" evidence="2">
    <location>
        <begin position="170"/>
        <end position="309"/>
    </location>
</feature>
<feature type="transmembrane region" description="Helical" evidence="1">
    <location>
        <begin position="103"/>
        <end position="123"/>
    </location>
</feature>
<dbReference type="PANTHER" id="PTHR30336:SF4">
    <property type="entry name" value="ENVELOPE BIOGENESIS FACTOR ELYC"/>
    <property type="match status" value="1"/>
</dbReference>
<evidence type="ECO:0000256" key="1">
    <source>
        <dbReference type="SAM" id="Phobius"/>
    </source>
</evidence>
<accession>A0ABV4DRJ7</accession>
<evidence type="ECO:0000313" key="3">
    <source>
        <dbReference type="EMBL" id="MEY8662082.1"/>
    </source>
</evidence>
<name>A0ABV4DRJ7_9LACO</name>
<protein>
    <submittedName>
        <fullName evidence="3">ElyC/SanA/YdcF family protein</fullName>
    </submittedName>
</protein>
<proteinExistence type="predicted"/>
<dbReference type="EMBL" id="JBCLUF010000011">
    <property type="protein sequence ID" value="MEY8662082.1"/>
    <property type="molecule type" value="Genomic_DNA"/>
</dbReference>
<gene>
    <name evidence="3" type="ORF">AALT52_04140</name>
</gene>